<feature type="transmembrane region" description="Helical" evidence="5">
    <location>
        <begin position="6"/>
        <end position="29"/>
    </location>
</feature>
<evidence type="ECO:0000256" key="4">
    <source>
        <dbReference type="ARBA" id="ARBA00023136"/>
    </source>
</evidence>
<dbReference type="SUPFAM" id="SSF161084">
    <property type="entry name" value="MAPEG domain-like"/>
    <property type="match status" value="1"/>
</dbReference>
<dbReference type="RefSeq" id="WP_309200870.1">
    <property type="nucleotide sequence ID" value="NZ_CP133548.1"/>
</dbReference>
<dbReference type="GO" id="GO:0016020">
    <property type="term" value="C:membrane"/>
    <property type="evidence" value="ECO:0007669"/>
    <property type="project" value="UniProtKB-SubCell"/>
</dbReference>
<dbReference type="KEGG" id="plei:Q9312_10875"/>
<gene>
    <name evidence="6" type="ORF">Q9312_10875</name>
</gene>
<organism evidence="6 7">
    <name type="scientific">Pleionea litopenaei</name>
    <dbReference type="NCBI Taxonomy" id="3070815"/>
    <lineage>
        <taxon>Bacteria</taxon>
        <taxon>Pseudomonadati</taxon>
        <taxon>Pseudomonadota</taxon>
        <taxon>Gammaproteobacteria</taxon>
        <taxon>Oceanospirillales</taxon>
        <taxon>Pleioneaceae</taxon>
        <taxon>Pleionea</taxon>
    </lineage>
</organism>
<comment type="subcellular location">
    <subcellularLocation>
        <location evidence="1">Membrane</location>
    </subcellularLocation>
</comment>
<dbReference type="EMBL" id="CP133548">
    <property type="protein sequence ID" value="WMS85717.1"/>
    <property type="molecule type" value="Genomic_DNA"/>
</dbReference>
<accession>A0AA51X588</accession>
<evidence type="ECO:0000313" key="6">
    <source>
        <dbReference type="EMBL" id="WMS85717.1"/>
    </source>
</evidence>
<protein>
    <submittedName>
        <fullName evidence="6">MAPEG family protein</fullName>
    </submittedName>
</protein>
<keyword evidence="3 5" id="KW-1133">Transmembrane helix</keyword>
<sequence>MFENYTWVYWGLWTIGFTILVQALVASIAHRRQKKYIPGIVDKNLSHESFVFRSHRTFLNSHENVVMFLIPVFVGLFSKMDASTLAAIVWIYAIARLIHMALYYKIATEKNPSPRSYFYIIALFANLVLFILLGMHLIK</sequence>
<dbReference type="Proteomes" id="UP001239782">
    <property type="component" value="Chromosome"/>
</dbReference>
<evidence type="ECO:0000313" key="7">
    <source>
        <dbReference type="Proteomes" id="UP001239782"/>
    </source>
</evidence>
<keyword evidence="4 5" id="KW-0472">Membrane</keyword>
<evidence type="ECO:0000256" key="2">
    <source>
        <dbReference type="ARBA" id="ARBA00022692"/>
    </source>
</evidence>
<name>A0AA51X588_9GAMM</name>
<evidence type="ECO:0000256" key="1">
    <source>
        <dbReference type="ARBA" id="ARBA00004370"/>
    </source>
</evidence>
<dbReference type="InterPro" id="IPR023352">
    <property type="entry name" value="MAPEG-like_dom_sf"/>
</dbReference>
<reference evidence="6 7" key="1">
    <citation type="submission" date="2023-08" db="EMBL/GenBank/DDBJ databases">
        <title>Pleionea litopenaei sp. nov., isolated from stomach of juvenile Litopenaeus vannamei.</title>
        <authorList>
            <person name="Rho A.M."/>
            <person name="Hwang C.Y."/>
        </authorList>
    </citation>
    <scope>NUCLEOTIDE SEQUENCE [LARGE SCALE GENOMIC DNA]</scope>
    <source>
        <strain evidence="6 7">HL-JVS1</strain>
    </source>
</reference>
<dbReference type="InterPro" id="IPR001129">
    <property type="entry name" value="Membr-assoc_MAPEG"/>
</dbReference>
<evidence type="ECO:0000256" key="5">
    <source>
        <dbReference type="SAM" id="Phobius"/>
    </source>
</evidence>
<proteinExistence type="predicted"/>
<evidence type="ECO:0000256" key="3">
    <source>
        <dbReference type="ARBA" id="ARBA00022989"/>
    </source>
</evidence>
<dbReference type="Pfam" id="PF01124">
    <property type="entry name" value="MAPEG"/>
    <property type="match status" value="1"/>
</dbReference>
<feature type="transmembrane region" description="Helical" evidence="5">
    <location>
        <begin position="116"/>
        <end position="138"/>
    </location>
</feature>
<dbReference type="Gene3D" id="1.20.120.550">
    <property type="entry name" value="Membrane associated eicosanoid/glutathione metabolism-like domain"/>
    <property type="match status" value="1"/>
</dbReference>
<dbReference type="AlphaFoldDB" id="A0AA51X588"/>
<feature type="transmembrane region" description="Helical" evidence="5">
    <location>
        <begin position="84"/>
        <end position="104"/>
    </location>
</feature>
<keyword evidence="7" id="KW-1185">Reference proteome</keyword>
<keyword evidence="2 5" id="KW-0812">Transmembrane</keyword>